<dbReference type="Proteomes" id="UP000678679">
    <property type="component" value="Chromosome 1"/>
</dbReference>
<reference evidence="1 2" key="1">
    <citation type="submission" date="2021-05" db="EMBL/GenBank/DDBJ databases">
        <title>Comparative genomic studies on the polysaccharide-degrading batcterial strains of the Flammeovirga genus.</title>
        <authorList>
            <person name="Zewei F."/>
            <person name="Zheng Z."/>
            <person name="Yu L."/>
            <person name="Ruyue G."/>
            <person name="Yanhong M."/>
            <person name="Yuanyuan C."/>
            <person name="Jingyan G."/>
            <person name="Wenjun H."/>
        </authorList>
    </citation>
    <scope>NUCLEOTIDE SEQUENCE [LARGE SCALE GENOMIC DNA]</scope>
    <source>
        <strain evidence="1 2">NBRC:100898</strain>
    </source>
</reference>
<proteinExistence type="predicted"/>
<sequence>MKTIITILFTLPFILPLTSFKNTVIENPYAQLTVFSEKGGQFEDNIHVYIVEFRQSFDVKAKVTYNKNNKQVILDFIGADGSHHHEMLDGVIIEKNKETPSVVTFENHDKNDEIYVSVTEYMGKLSVIWNGEFYHMM</sequence>
<dbReference type="KEGG" id="fya:KMW28_14590"/>
<organism evidence="1 2">
    <name type="scientific">Flammeovirga yaeyamensis</name>
    <dbReference type="NCBI Taxonomy" id="367791"/>
    <lineage>
        <taxon>Bacteria</taxon>
        <taxon>Pseudomonadati</taxon>
        <taxon>Bacteroidota</taxon>
        <taxon>Cytophagia</taxon>
        <taxon>Cytophagales</taxon>
        <taxon>Flammeovirgaceae</taxon>
        <taxon>Flammeovirga</taxon>
    </lineage>
</organism>
<name>A0AAX1N028_9BACT</name>
<dbReference type="EMBL" id="CP076132">
    <property type="protein sequence ID" value="QWG00880.1"/>
    <property type="molecule type" value="Genomic_DNA"/>
</dbReference>
<evidence type="ECO:0000313" key="1">
    <source>
        <dbReference type="EMBL" id="QWG00880.1"/>
    </source>
</evidence>
<keyword evidence="2" id="KW-1185">Reference proteome</keyword>
<dbReference type="AlphaFoldDB" id="A0AAX1N028"/>
<gene>
    <name evidence="1" type="ORF">KMW28_14590</name>
</gene>
<protein>
    <submittedName>
        <fullName evidence="1">Uncharacterized protein</fullName>
    </submittedName>
</protein>
<evidence type="ECO:0000313" key="2">
    <source>
        <dbReference type="Proteomes" id="UP000678679"/>
    </source>
</evidence>
<dbReference type="RefSeq" id="WP_169665201.1">
    <property type="nucleotide sequence ID" value="NZ_CP076132.1"/>
</dbReference>
<accession>A0AAX1N028</accession>